<reference evidence="1" key="1">
    <citation type="submission" date="2022-12" db="EMBL/GenBank/DDBJ databases">
        <authorList>
            <person name="Petersen C."/>
        </authorList>
    </citation>
    <scope>NUCLEOTIDE SEQUENCE</scope>
    <source>
        <strain evidence="1">IBT 21472</strain>
    </source>
</reference>
<gene>
    <name evidence="1" type="ORF">N7476_006231</name>
</gene>
<comment type="caution">
    <text evidence="1">The sequence shown here is derived from an EMBL/GenBank/DDBJ whole genome shotgun (WGS) entry which is preliminary data.</text>
</comment>
<dbReference type="EMBL" id="JAPZBO010000005">
    <property type="protein sequence ID" value="KAJ5315924.1"/>
    <property type="molecule type" value="Genomic_DNA"/>
</dbReference>
<name>A0A9W9L824_9EURO</name>
<keyword evidence="2" id="KW-1185">Reference proteome</keyword>
<proteinExistence type="predicted"/>
<sequence length="73" mass="8436">MDPFAKKVVQLTGIDPDFNDINKPREILDRMDDFRNVEFDVSEISSSEYVCRYVAGERDLVDIPVFSLRTLPP</sequence>
<evidence type="ECO:0000313" key="2">
    <source>
        <dbReference type="Proteomes" id="UP001147746"/>
    </source>
</evidence>
<dbReference type="Proteomes" id="UP001147746">
    <property type="component" value="Unassembled WGS sequence"/>
</dbReference>
<dbReference type="AlphaFoldDB" id="A0A9W9L824"/>
<organism evidence="1 2">
    <name type="scientific">Penicillium atrosanguineum</name>
    <dbReference type="NCBI Taxonomy" id="1132637"/>
    <lineage>
        <taxon>Eukaryota</taxon>
        <taxon>Fungi</taxon>
        <taxon>Dikarya</taxon>
        <taxon>Ascomycota</taxon>
        <taxon>Pezizomycotina</taxon>
        <taxon>Eurotiomycetes</taxon>
        <taxon>Eurotiomycetidae</taxon>
        <taxon>Eurotiales</taxon>
        <taxon>Aspergillaceae</taxon>
        <taxon>Penicillium</taxon>
    </lineage>
</organism>
<accession>A0A9W9L824</accession>
<evidence type="ECO:0000313" key="1">
    <source>
        <dbReference type="EMBL" id="KAJ5315924.1"/>
    </source>
</evidence>
<protein>
    <submittedName>
        <fullName evidence="1">Uncharacterized protein</fullName>
    </submittedName>
</protein>
<dbReference type="OrthoDB" id="2093528at2759"/>
<reference evidence="1" key="2">
    <citation type="journal article" date="2023" name="IMA Fungus">
        <title>Comparative genomic study of the Penicillium genus elucidates a diverse pangenome and 15 lateral gene transfer events.</title>
        <authorList>
            <person name="Petersen C."/>
            <person name="Sorensen T."/>
            <person name="Nielsen M.R."/>
            <person name="Sondergaard T.E."/>
            <person name="Sorensen J.L."/>
            <person name="Fitzpatrick D.A."/>
            <person name="Frisvad J.C."/>
            <person name="Nielsen K.L."/>
        </authorList>
    </citation>
    <scope>NUCLEOTIDE SEQUENCE</scope>
    <source>
        <strain evidence="1">IBT 21472</strain>
    </source>
</reference>